<dbReference type="EnsemblMetazoa" id="ASIC003791-RA">
    <property type="protein sequence ID" value="ASIC003791-PA"/>
    <property type="gene ID" value="ASIC003791"/>
</dbReference>
<dbReference type="AlphaFoldDB" id="A0A084VF51"/>
<gene>
    <name evidence="1" type="ORF">ZHAS_00003791</name>
</gene>
<accession>A0A084VF51</accession>
<dbReference type="Proteomes" id="UP000030765">
    <property type="component" value="Unassembled WGS sequence"/>
</dbReference>
<name>A0A084VF51_ANOSI</name>
<evidence type="ECO:0000313" key="1">
    <source>
        <dbReference type="EMBL" id="KFB36595.1"/>
    </source>
</evidence>
<reference evidence="2" key="2">
    <citation type="submission" date="2020-05" db="UniProtKB">
        <authorList>
            <consortium name="EnsemblMetazoa"/>
        </authorList>
    </citation>
    <scope>IDENTIFICATION</scope>
</reference>
<organism evidence="1">
    <name type="scientific">Anopheles sinensis</name>
    <name type="common">Mosquito</name>
    <dbReference type="NCBI Taxonomy" id="74873"/>
    <lineage>
        <taxon>Eukaryota</taxon>
        <taxon>Metazoa</taxon>
        <taxon>Ecdysozoa</taxon>
        <taxon>Arthropoda</taxon>
        <taxon>Hexapoda</taxon>
        <taxon>Insecta</taxon>
        <taxon>Pterygota</taxon>
        <taxon>Neoptera</taxon>
        <taxon>Endopterygota</taxon>
        <taxon>Diptera</taxon>
        <taxon>Nematocera</taxon>
        <taxon>Culicoidea</taxon>
        <taxon>Culicidae</taxon>
        <taxon>Anophelinae</taxon>
        <taxon>Anopheles</taxon>
    </lineage>
</organism>
<dbReference type="VEuPathDB" id="VectorBase:ASIC003791"/>
<proteinExistence type="predicted"/>
<evidence type="ECO:0000313" key="3">
    <source>
        <dbReference type="Proteomes" id="UP000030765"/>
    </source>
</evidence>
<dbReference type="OrthoDB" id="6331612at2759"/>
<sequence length="163" mass="17911">MKFVTFVATDHRPTGPGKTYKVVIEPHIFVLAVAEHHPGEYIALELAEGGDLEGLKLRILLRFASAACPGRDDHHNPPECKRQFTNRVSTKTFSTEAKFPSVANGTEGYSLGAAPGTEVQQCNDECHPTVGSSLSVQIFFKHKSILFQVIIIHLREGGDSREI</sequence>
<protein>
    <submittedName>
        <fullName evidence="1 2">Putative L-carnitine dehydratase/alpha-methylacyl-CoA racemase</fullName>
    </submittedName>
</protein>
<keyword evidence="3" id="KW-1185">Reference proteome</keyword>
<reference evidence="1 3" key="1">
    <citation type="journal article" date="2014" name="BMC Genomics">
        <title>Genome sequence of Anopheles sinensis provides insight into genetics basis of mosquito competence for malaria parasites.</title>
        <authorList>
            <person name="Zhou D."/>
            <person name="Zhang D."/>
            <person name="Ding G."/>
            <person name="Shi L."/>
            <person name="Hou Q."/>
            <person name="Ye Y."/>
            <person name="Xu Y."/>
            <person name="Zhou H."/>
            <person name="Xiong C."/>
            <person name="Li S."/>
            <person name="Yu J."/>
            <person name="Hong S."/>
            <person name="Yu X."/>
            <person name="Zou P."/>
            <person name="Chen C."/>
            <person name="Chang X."/>
            <person name="Wang W."/>
            <person name="Lv Y."/>
            <person name="Sun Y."/>
            <person name="Ma L."/>
            <person name="Shen B."/>
            <person name="Zhu C."/>
        </authorList>
    </citation>
    <scope>NUCLEOTIDE SEQUENCE [LARGE SCALE GENOMIC DNA]</scope>
</reference>
<evidence type="ECO:0000313" key="2">
    <source>
        <dbReference type="EnsemblMetazoa" id="ASIC003791-PA"/>
    </source>
</evidence>
<dbReference type="EMBL" id="ATLV01012361">
    <property type="status" value="NOT_ANNOTATED_CDS"/>
    <property type="molecule type" value="Genomic_DNA"/>
</dbReference>
<dbReference type="EMBL" id="KE524785">
    <property type="protein sequence ID" value="KFB36595.1"/>
    <property type="molecule type" value="Genomic_DNA"/>
</dbReference>